<dbReference type="CDD" id="cd02968">
    <property type="entry name" value="SCO"/>
    <property type="match status" value="1"/>
</dbReference>
<dbReference type="InterPro" id="IPR013766">
    <property type="entry name" value="Thioredoxin_domain"/>
</dbReference>
<dbReference type="PANTHER" id="PTHR12151:SF25">
    <property type="entry name" value="LINALOOL DEHYDRATASE_ISOMERASE DOMAIN-CONTAINING PROTEIN"/>
    <property type="match status" value="1"/>
</dbReference>
<evidence type="ECO:0000259" key="5">
    <source>
        <dbReference type="PROSITE" id="PS51352"/>
    </source>
</evidence>
<feature type="binding site" evidence="3">
    <location>
        <position position="84"/>
    </location>
    <ligand>
        <name>Cu cation</name>
        <dbReference type="ChEBI" id="CHEBI:23378"/>
    </ligand>
</feature>
<dbReference type="InterPro" id="IPR003782">
    <property type="entry name" value="SCO1/SenC"/>
</dbReference>
<keyword evidence="3" id="KW-0479">Metal-binding</keyword>
<evidence type="ECO:0000256" key="1">
    <source>
        <dbReference type="ARBA" id="ARBA00010996"/>
    </source>
</evidence>
<feature type="domain" description="Thioredoxin" evidence="5">
    <location>
        <begin position="42"/>
        <end position="205"/>
    </location>
</feature>
<comment type="similarity">
    <text evidence="1">Belongs to the SCO1/2 family.</text>
</comment>
<dbReference type="PROSITE" id="PS51352">
    <property type="entry name" value="THIOREDOXIN_2"/>
    <property type="match status" value="1"/>
</dbReference>
<dbReference type="SUPFAM" id="SSF52833">
    <property type="entry name" value="Thioredoxin-like"/>
    <property type="match status" value="1"/>
</dbReference>
<dbReference type="InterPro" id="IPR036249">
    <property type="entry name" value="Thioredoxin-like_sf"/>
</dbReference>
<dbReference type="Gene3D" id="3.40.30.10">
    <property type="entry name" value="Glutaredoxin"/>
    <property type="match status" value="1"/>
</dbReference>
<evidence type="ECO:0000256" key="4">
    <source>
        <dbReference type="PIRSR" id="PIRSR603782-2"/>
    </source>
</evidence>
<evidence type="ECO:0000256" key="3">
    <source>
        <dbReference type="PIRSR" id="PIRSR603782-1"/>
    </source>
</evidence>
<feature type="binding site" evidence="3">
    <location>
        <position position="80"/>
    </location>
    <ligand>
        <name>Cu cation</name>
        <dbReference type="ChEBI" id="CHEBI:23378"/>
    </ligand>
</feature>
<keyword evidence="2 3" id="KW-0186">Copper</keyword>
<feature type="disulfide bond" description="Redox-active" evidence="4">
    <location>
        <begin position="80"/>
        <end position="84"/>
    </location>
</feature>
<gene>
    <name evidence="6" type="ORF">ACFYG5_04460</name>
</gene>
<organism evidence="6">
    <name type="scientific">Rhodanobacter sp. FW102-FHT14D07</name>
    <dbReference type="NCBI Taxonomy" id="3351462"/>
    <lineage>
        <taxon>Bacteria</taxon>
        <taxon>Pseudomonadati</taxon>
        <taxon>Pseudomonadota</taxon>
        <taxon>Gammaproteobacteria</taxon>
        <taxon>Lysobacterales</taxon>
        <taxon>Rhodanobacteraceae</taxon>
        <taxon>Rhodanobacter</taxon>
    </lineage>
</organism>
<keyword evidence="4" id="KW-1015">Disulfide bond</keyword>
<proteinExistence type="inferred from homology"/>
<protein>
    <submittedName>
        <fullName evidence="6">SCO family protein</fullName>
    </submittedName>
</protein>
<reference evidence="6" key="1">
    <citation type="submission" date="2024-10" db="EMBL/GenBank/DDBJ databases">
        <authorList>
            <person name="Lesea H.P."/>
            <person name="Kuehl J.V."/>
            <person name="Chandonia J.-M."/>
        </authorList>
    </citation>
    <scope>NUCLEOTIDE SEQUENCE</scope>
    <source>
        <strain evidence="6">FW102-FHT14D07</strain>
    </source>
</reference>
<dbReference type="AlphaFoldDB" id="A0AB74USZ1"/>
<sequence length="205" mass="22320">MPILRTLLASGLLLVLGGAALTVATDGFQAFTSETARRLAVRRDPPLVPAVLLETQSGARLNLADLRGRWVLVDFVYTRCLSWCLALGGEFAQLQDQLAAPLAEDKLVLLSISFDPAHDTPAELSAYQERFRSRGHGWIAARPMSDEGSRQLLRTFGVTVVPDGMGGYVHNAAIQVVDPQGRLVRILDTGNTQTVAQTVRDDIER</sequence>
<evidence type="ECO:0000313" key="6">
    <source>
        <dbReference type="EMBL" id="XIA19402.1"/>
    </source>
</evidence>
<evidence type="ECO:0000256" key="2">
    <source>
        <dbReference type="ARBA" id="ARBA00023008"/>
    </source>
</evidence>
<dbReference type="EMBL" id="CP170721">
    <property type="protein sequence ID" value="XIA19402.1"/>
    <property type="molecule type" value="Genomic_DNA"/>
</dbReference>
<dbReference type="Pfam" id="PF02630">
    <property type="entry name" value="SCO1-SenC"/>
    <property type="match status" value="1"/>
</dbReference>
<dbReference type="PANTHER" id="PTHR12151">
    <property type="entry name" value="ELECTRON TRANSPORT PROTIN SCO1/SENC FAMILY MEMBER"/>
    <property type="match status" value="1"/>
</dbReference>
<dbReference type="GO" id="GO:0046872">
    <property type="term" value="F:metal ion binding"/>
    <property type="evidence" value="ECO:0007669"/>
    <property type="project" value="UniProtKB-KW"/>
</dbReference>
<accession>A0AB74USZ1</accession>
<feature type="binding site" evidence="3">
    <location>
        <position position="170"/>
    </location>
    <ligand>
        <name>Cu cation</name>
        <dbReference type="ChEBI" id="CHEBI:23378"/>
    </ligand>
</feature>
<name>A0AB74USZ1_9GAMM</name>
<dbReference type="RefSeq" id="WP_395119315.1">
    <property type="nucleotide sequence ID" value="NZ_CP170721.1"/>
</dbReference>